<evidence type="ECO:0000259" key="4">
    <source>
        <dbReference type="Pfam" id="PF04927"/>
    </source>
</evidence>
<evidence type="ECO:0000256" key="2">
    <source>
        <dbReference type="ARBA" id="ARBA00022737"/>
    </source>
</evidence>
<name>A0A218W2U4_PUNGR</name>
<dbReference type="Proteomes" id="UP000233551">
    <property type="component" value="Unassembled WGS sequence"/>
</dbReference>
<feature type="domain" description="SMP" evidence="4">
    <location>
        <begin position="59"/>
        <end position="117"/>
    </location>
</feature>
<reference evidence="5" key="2">
    <citation type="submission" date="2017-06" db="EMBL/GenBank/DDBJ databases">
        <title>The pomegranate genome and the genomics of punicalagin biosynthesis.</title>
        <authorList>
            <person name="Xu C."/>
        </authorList>
    </citation>
    <scope>NUCLEOTIDE SEQUENCE [LARGE SCALE GENOMIC DNA]</scope>
    <source>
        <tissue evidence="5">Fresh leaf</tissue>
    </source>
</reference>
<feature type="compositionally biased region" description="Polar residues" evidence="3">
    <location>
        <begin position="1"/>
        <end position="15"/>
    </location>
</feature>
<comment type="caution">
    <text evidence="5">The sequence shown here is derived from an EMBL/GenBank/DDBJ whole genome shotgun (WGS) entry which is preliminary data.</text>
</comment>
<reference evidence="6 8" key="3">
    <citation type="submission" date="2017-11" db="EMBL/GenBank/DDBJ databases">
        <title>De-novo sequencing of pomegranate (Punica granatum L.) genome.</title>
        <authorList>
            <person name="Akparov Z."/>
            <person name="Amiraslanov A."/>
            <person name="Hajiyeva S."/>
            <person name="Abbasov M."/>
            <person name="Kaur K."/>
            <person name="Hamwieh A."/>
            <person name="Solovyev V."/>
            <person name="Salamov A."/>
            <person name="Braich B."/>
            <person name="Kosarev P."/>
            <person name="Mahmoud A."/>
            <person name="Hajiyev E."/>
            <person name="Babayeva S."/>
            <person name="Izzatullayeva V."/>
            <person name="Mammadov A."/>
            <person name="Mammadov A."/>
            <person name="Sharifova S."/>
            <person name="Ojaghi J."/>
            <person name="Eynullazada K."/>
            <person name="Bayramov B."/>
            <person name="Abdulazimova A."/>
            <person name="Shahmuradov I."/>
        </authorList>
    </citation>
    <scope>NUCLEOTIDE SEQUENCE [LARGE SCALE GENOMIC DNA]</scope>
    <source>
        <strain evidence="6">AG2017</strain>
        <strain evidence="8">cv. AG2017</strain>
        <tissue evidence="6">Leaf</tissue>
    </source>
</reference>
<reference evidence="7" key="1">
    <citation type="journal article" date="2017" name="Plant J.">
        <title>The pomegranate (Punica granatum L.) genome and the genomics of punicalagin biosynthesis.</title>
        <authorList>
            <person name="Qin G."/>
            <person name="Xu C."/>
            <person name="Ming R."/>
            <person name="Tang H."/>
            <person name="Guyot R."/>
            <person name="Kramer E.M."/>
            <person name="Hu Y."/>
            <person name="Yi X."/>
            <person name="Qi Y."/>
            <person name="Xu X."/>
            <person name="Gao Z."/>
            <person name="Pan H."/>
            <person name="Jian J."/>
            <person name="Tian Y."/>
            <person name="Yue Z."/>
            <person name="Xu Y."/>
        </authorList>
    </citation>
    <scope>NUCLEOTIDE SEQUENCE [LARGE SCALE GENOMIC DNA]</scope>
    <source>
        <strain evidence="7">cv. Dabenzi</strain>
    </source>
</reference>
<protein>
    <recommendedName>
        <fullName evidence="4">SMP domain-containing protein</fullName>
    </recommendedName>
</protein>
<dbReference type="EMBL" id="MTKT01005527">
    <property type="protein sequence ID" value="OWM66849.1"/>
    <property type="molecule type" value="Genomic_DNA"/>
</dbReference>
<feature type="region of interest" description="Disordered" evidence="3">
    <location>
        <begin position="72"/>
        <end position="100"/>
    </location>
</feature>
<dbReference type="STRING" id="22663.A0A218W2U4"/>
<comment type="similarity">
    <text evidence="1">Belongs to the LEA type SMP family.</text>
</comment>
<evidence type="ECO:0000256" key="1">
    <source>
        <dbReference type="ARBA" id="ARBA00010733"/>
    </source>
</evidence>
<accession>A0A218W2U4</accession>
<evidence type="ECO:0000256" key="3">
    <source>
        <dbReference type="SAM" id="MobiDB-lite"/>
    </source>
</evidence>
<dbReference type="GeneID" id="116187376"/>
<feature type="region of interest" description="Disordered" evidence="3">
    <location>
        <begin position="1"/>
        <end position="29"/>
    </location>
</feature>
<dbReference type="Pfam" id="PF04927">
    <property type="entry name" value="SMP"/>
    <property type="match status" value="2"/>
</dbReference>
<dbReference type="OrthoDB" id="2014755at2759"/>
<gene>
    <name evidence="5" type="ORF">CDL15_Pgr002644</name>
    <name evidence="6" type="ORF">CRG98_023058</name>
</gene>
<dbReference type="Proteomes" id="UP000197138">
    <property type="component" value="Unassembled WGS sequence"/>
</dbReference>
<dbReference type="EMBL" id="PGOL01001595">
    <property type="protein sequence ID" value="PKI56532.1"/>
    <property type="molecule type" value="Genomic_DNA"/>
</dbReference>
<evidence type="ECO:0000313" key="8">
    <source>
        <dbReference type="Proteomes" id="UP000233551"/>
    </source>
</evidence>
<sequence length="184" mass="19055">MSQGQPQKPQDSGASTFKAAGEFASKPVGSRQIVDDEFVSQEAPVNVAFPTAHVDRDEITIGEALEATALSKTAQKPVEQSDAAAIQAAESRATGRSETITGGVASAAQTASIHNLRPKPDEAKTKLSDVLTGAMDQLLADKPVTREDAEGVVIAEARNNPAMVTTPGGVGKSMAAAAKMTQRK</sequence>
<organism evidence="5 7">
    <name type="scientific">Punica granatum</name>
    <name type="common">Pomegranate</name>
    <dbReference type="NCBI Taxonomy" id="22663"/>
    <lineage>
        <taxon>Eukaryota</taxon>
        <taxon>Viridiplantae</taxon>
        <taxon>Streptophyta</taxon>
        <taxon>Embryophyta</taxon>
        <taxon>Tracheophyta</taxon>
        <taxon>Spermatophyta</taxon>
        <taxon>Magnoliopsida</taxon>
        <taxon>eudicotyledons</taxon>
        <taxon>Gunneridae</taxon>
        <taxon>Pentapetalae</taxon>
        <taxon>rosids</taxon>
        <taxon>malvids</taxon>
        <taxon>Myrtales</taxon>
        <taxon>Lythraceae</taxon>
        <taxon>Punica</taxon>
    </lineage>
</organism>
<feature type="domain" description="SMP" evidence="4">
    <location>
        <begin position="125"/>
        <end position="181"/>
    </location>
</feature>
<keyword evidence="8" id="KW-1185">Reference proteome</keyword>
<dbReference type="InterPro" id="IPR042971">
    <property type="entry name" value="LEA_SMP"/>
</dbReference>
<dbReference type="InterPro" id="IPR007011">
    <property type="entry name" value="LEA_SMP_dom"/>
</dbReference>
<dbReference type="PANTHER" id="PTHR31174:SF31">
    <property type="entry name" value="LATE EMBRYOGENESIS ABUNDANT PROTEIN 3"/>
    <property type="match status" value="1"/>
</dbReference>
<dbReference type="PANTHER" id="PTHR31174">
    <property type="entry name" value="SEED MATURATION FAMILY PROTEIN"/>
    <property type="match status" value="1"/>
</dbReference>
<keyword evidence="2" id="KW-0677">Repeat</keyword>
<proteinExistence type="inferred from homology"/>
<evidence type="ECO:0000313" key="5">
    <source>
        <dbReference type="EMBL" id="OWM66849.1"/>
    </source>
</evidence>
<evidence type="ECO:0000313" key="6">
    <source>
        <dbReference type="EMBL" id="PKI56532.1"/>
    </source>
</evidence>
<evidence type="ECO:0000313" key="7">
    <source>
        <dbReference type="Proteomes" id="UP000197138"/>
    </source>
</evidence>
<feature type="region of interest" description="Disordered" evidence="3">
    <location>
        <begin position="164"/>
        <end position="184"/>
    </location>
</feature>
<dbReference type="AlphaFoldDB" id="A0A218W2U4"/>